<organism evidence="1 2">
    <name type="scientific">Clostridium combesii</name>
    <dbReference type="NCBI Taxonomy" id="39481"/>
    <lineage>
        <taxon>Bacteria</taxon>
        <taxon>Bacillati</taxon>
        <taxon>Bacillota</taxon>
        <taxon>Clostridia</taxon>
        <taxon>Eubacteriales</taxon>
        <taxon>Clostridiaceae</taxon>
        <taxon>Clostridium</taxon>
    </lineage>
</organism>
<dbReference type="AlphaFoldDB" id="A0A2G7HLU3"/>
<proteinExistence type="predicted"/>
<evidence type="ECO:0000313" key="1">
    <source>
        <dbReference type="EMBL" id="PIH06083.1"/>
    </source>
</evidence>
<dbReference type="Proteomes" id="UP000231322">
    <property type="component" value="Unassembled WGS sequence"/>
</dbReference>
<evidence type="ECO:0000313" key="2">
    <source>
        <dbReference type="Proteomes" id="UP000231322"/>
    </source>
</evidence>
<keyword evidence="2" id="KW-1185">Reference proteome</keyword>
<gene>
    <name evidence="1" type="ORF">CS538_01825</name>
</gene>
<protein>
    <submittedName>
        <fullName evidence="1">RNA polymerase subunit sigma</fullName>
    </submittedName>
</protein>
<dbReference type="RefSeq" id="WP_099837575.1">
    <property type="nucleotide sequence ID" value="NZ_PEIK01000001.1"/>
</dbReference>
<name>A0A2G7HLU3_9CLOT</name>
<sequence>MKNSLEILNSNYKSEDGSFIYSLHERNHFNKDLYWEYYNAILNITQFSLNKSLDKEISKMIFDTYNYFLKSIIWHLSTNDLSKVDNLPSEEINLYVERLSIRISSGYFEKRHIDECIFNEELQNPYYKDY</sequence>
<comment type="caution">
    <text evidence="1">The sequence shown here is derived from an EMBL/GenBank/DDBJ whole genome shotgun (WGS) entry which is preliminary data.</text>
</comment>
<dbReference type="EMBL" id="PEIK01000001">
    <property type="protein sequence ID" value="PIH06083.1"/>
    <property type="molecule type" value="Genomic_DNA"/>
</dbReference>
<accession>A0A2G7HLU3</accession>
<reference evidence="1 2" key="1">
    <citation type="submission" date="2017-10" db="EMBL/GenBank/DDBJ databases">
        <title>Reclassification of Eubacterium combesii and discrepancies in the nomenclature of botulinum neurotoxin producing clostridia. Request for an Opinion.</title>
        <authorList>
            <person name="Dobritsa A.P."/>
            <person name="Kutumbaka K.K."/>
            <person name="Samadpour M."/>
        </authorList>
    </citation>
    <scope>NUCLEOTIDE SEQUENCE [LARGE SCALE GENOMIC DNA]</scope>
    <source>
        <strain evidence="1 2">DSM 20696</strain>
    </source>
</reference>